<dbReference type="EMBL" id="JAPUUL010000295">
    <property type="protein sequence ID" value="KAJ8131418.1"/>
    <property type="molecule type" value="Genomic_DNA"/>
</dbReference>
<evidence type="ECO:0000313" key="1">
    <source>
        <dbReference type="EMBL" id="KAJ8131418.1"/>
    </source>
</evidence>
<name>A0ACC2JV72_9PEZI</name>
<protein>
    <submittedName>
        <fullName evidence="1">Uncharacterized protein</fullName>
    </submittedName>
</protein>
<evidence type="ECO:0000313" key="2">
    <source>
        <dbReference type="Proteomes" id="UP001153332"/>
    </source>
</evidence>
<dbReference type="Proteomes" id="UP001153332">
    <property type="component" value="Unassembled WGS sequence"/>
</dbReference>
<accession>A0ACC2JV72</accession>
<sequence length="190" mass="20976">MSKNSSKSIAFPAPPWMINTPTHTSTASPSNSAHDKESTASPESSSTFTMNNAVASAPEPGETYMIRECSSERALTLVDGKPTVLLNEGTRGGWHWKCEEHPNGWIGFRNAVSGRYLGRDDNGGYMVEATKFDHWESFVLRPREVGGYNLCVRFRDKLKPMGIVDADGPTPKLVDAKSPDQAARWEFVRV</sequence>
<gene>
    <name evidence="1" type="ORF">O1611_g2212</name>
</gene>
<keyword evidence="2" id="KW-1185">Reference proteome</keyword>
<organism evidence="1 2">
    <name type="scientific">Lasiodiplodia mahajangana</name>
    <dbReference type="NCBI Taxonomy" id="1108764"/>
    <lineage>
        <taxon>Eukaryota</taxon>
        <taxon>Fungi</taxon>
        <taxon>Dikarya</taxon>
        <taxon>Ascomycota</taxon>
        <taxon>Pezizomycotina</taxon>
        <taxon>Dothideomycetes</taxon>
        <taxon>Dothideomycetes incertae sedis</taxon>
        <taxon>Botryosphaeriales</taxon>
        <taxon>Botryosphaeriaceae</taxon>
        <taxon>Lasiodiplodia</taxon>
    </lineage>
</organism>
<reference evidence="1" key="1">
    <citation type="submission" date="2022-12" db="EMBL/GenBank/DDBJ databases">
        <title>Genome Sequence of Lasiodiplodia mahajangana.</title>
        <authorList>
            <person name="Buettner E."/>
        </authorList>
    </citation>
    <scope>NUCLEOTIDE SEQUENCE</scope>
    <source>
        <strain evidence="1">VT137</strain>
    </source>
</reference>
<comment type="caution">
    <text evidence="1">The sequence shown here is derived from an EMBL/GenBank/DDBJ whole genome shotgun (WGS) entry which is preliminary data.</text>
</comment>
<proteinExistence type="predicted"/>